<evidence type="ECO:0000256" key="9">
    <source>
        <dbReference type="RuleBase" id="RU000688"/>
    </source>
</evidence>
<dbReference type="InterPro" id="IPR016186">
    <property type="entry name" value="C-type_lectin-like/link_sf"/>
</dbReference>
<dbReference type="PANTHER" id="PTHR24243">
    <property type="entry name" value="G-PROTEIN COUPLED RECEPTOR"/>
    <property type="match status" value="1"/>
</dbReference>
<feature type="transmembrane region" description="Helical" evidence="11">
    <location>
        <begin position="141"/>
        <end position="160"/>
    </location>
</feature>
<evidence type="ECO:0000256" key="1">
    <source>
        <dbReference type="ARBA" id="ARBA00004141"/>
    </source>
</evidence>
<evidence type="ECO:0000256" key="2">
    <source>
        <dbReference type="ARBA" id="ARBA00010663"/>
    </source>
</evidence>
<dbReference type="SUPFAM" id="SSF56436">
    <property type="entry name" value="C-type lectin-like"/>
    <property type="match status" value="1"/>
</dbReference>
<accession>A0A7R8D4L2</accession>
<evidence type="ECO:0000256" key="3">
    <source>
        <dbReference type="ARBA" id="ARBA00022692"/>
    </source>
</evidence>
<dbReference type="AlphaFoldDB" id="A0A7R8D4L2"/>
<dbReference type="CDD" id="cd00110">
    <property type="entry name" value="LamG"/>
    <property type="match status" value="1"/>
</dbReference>
<keyword evidence="15" id="KW-1185">Reference proteome</keyword>
<feature type="region of interest" description="Disordered" evidence="10">
    <location>
        <begin position="586"/>
        <end position="606"/>
    </location>
</feature>
<dbReference type="InterPro" id="IPR017452">
    <property type="entry name" value="GPCR_Rhodpsn_7TM"/>
</dbReference>
<protein>
    <submittedName>
        <fullName evidence="14">CCKAR</fullName>
    </submittedName>
</protein>
<dbReference type="InterPro" id="IPR001791">
    <property type="entry name" value="Laminin_G"/>
</dbReference>
<dbReference type="Pfam" id="PF00059">
    <property type="entry name" value="Lectin_C"/>
    <property type="match status" value="1"/>
</dbReference>
<evidence type="ECO:0000256" key="8">
    <source>
        <dbReference type="ARBA" id="ARBA00023224"/>
    </source>
</evidence>
<evidence type="ECO:0000256" key="10">
    <source>
        <dbReference type="SAM" id="MobiDB-lite"/>
    </source>
</evidence>
<dbReference type="InterPro" id="IPR001304">
    <property type="entry name" value="C-type_lectin-like"/>
</dbReference>
<dbReference type="OrthoDB" id="2132067at2759"/>
<dbReference type="PROSITE" id="PS50041">
    <property type="entry name" value="C_TYPE_LECTIN_2"/>
    <property type="match status" value="1"/>
</dbReference>
<keyword evidence="6 11" id="KW-0472">Membrane</keyword>
<dbReference type="CDD" id="cd00037">
    <property type="entry name" value="CLECT"/>
    <property type="match status" value="1"/>
</dbReference>
<evidence type="ECO:0000256" key="4">
    <source>
        <dbReference type="ARBA" id="ARBA00022989"/>
    </source>
</evidence>
<evidence type="ECO:0000256" key="11">
    <source>
        <dbReference type="SAM" id="Phobius"/>
    </source>
</evidence>
<dbReference type="GO" id="GO:0005886">
    <property type="term" value="C:plasma membrane"/>
    <property type="evidence" value="ECO:0007669"/>
    <property type="project" value="TreeGrafter"/>
</dbReference>
<keyword evidence="7 9" id="KW-0675">Receptor</keyword>
<dbReference type="Gene3D" id="1.20.1070.10">
    <property type="entry name" value="Rhodopsin 7-helix transmembrane proteins"/>
    <property type="match status" value="2"/>
</dbReference>
<organism evidence="14 15">
    <name type="scientific">Lepeophtheirus salmonis</name>
    <name type="common">Salmon louse</name>
    <name type="synonym">Caligus salmonis</name>
    <dbReference type="NCBI Taxonomy" id="72036"/>
    <lineage>
        <taxon>Eukaryota</taxon>
        <taxon>Metazoa</taxon>
        <taxon>Ecdysozoa</taxon>
        <taxon>Arthropoda</taxon>
        <taxon>Crustacea</taxon>
        <taxon>Multicrustacea</taxon>
        <taxon>Hexanauplia</taxon>
        <taxon>Copepoda</taxon>
        <taxon>Siphonostomatoida</taxon>
        <taxon>Caligidae</taxon>
        <taxon>Lepeophtheirus</taxon>
    </lineage>
</organism>
<name>A0A7R8D4L2_LEPSM</name>
<dbReference type="Pfam" id="PF02210">
    <property type="entry name" value="Laminin_G_2"/>
    <property type="match status" value="1"/>
</dbReference>
<feature type="domain" description="G-protein coupled receptors family 1 profile" evidence="13">
    <location>
        <begin position="76"/>
        <end position="342"/>
    </location>
</feature>
<dbReference type="InterPro" id="IPR013320">
    <property type="entry name" value="ConA-like_dom_sf"/>
</dbReference>
<dbReference type="SUPFAM" id="SSF49899">
    <property type="entry name" value="Concanavalin A-like lectins/glucanases"/>
    <property type="match status" value="1"/>
</dbReference>
<feature type="transmembrane region" description="Helical" evidence="11">
    <location>
        <begin position="325"/>
        <end position="345"/>
    </location>
</feature>
<keyword evidence="4 11" id="KW-1133">Transmembrane helix</keyword>
<evidence type="ECO:0000256" key="7">
    <source>
        <dbReference type="ARBA" id="ARBA00023170"/>
    </source>
</evidence>
<dbReference type="PROSITE" id="PS00237">
    <property type="entry name" value="G_PROTEIN_RECEP_F1_1"/>
    <property type="match status" value="1"/>
</dbReference>
<dbReference type="SUPFAM" id="SSF81321">
    <property type="entry name" value="Family A G protein-coupled receptor-like"/>
    <property type="match status" value="1"/>
</dbReference>
<evidence type="ECO:0000256" key="5">
    <source>
        <dbReference type="ARBA" id="ARBA00023040"/>
    </source>
</evidence>
<keyword evidence="3 9" id="KW-0812">Transmembrane</keyword>
<evidence type="ECO:0000259" key="12">
    <source>
        <dbReference type="PROSITE" id="PS50041"/>
    </source>
</evidence>
<feature type="transmembrane region" description="Helical" evidence="11">
    <location>
        <begin position="180"/>
        <end position="197"/>
    </location>
</feature>
<reference evidence="14" key="1">
    <citation type="submission" date="2021-02" db="EMBL/GenBank/DDBJ databases">
        <authorList>
            <person name="Bekaert M."/>
        </authorList>
    </citation>
    <scope>NUCLEOTIDE SEQUENCE</scope>
    <source>
        <strain evidence="14">IoA-00</strain>
    </source>
</reference>
<dbReference type="Gene3D" id="2.60.120.200">
    <property type="match status" value="1"/>
</dbReference>
<feature type="domain" description="C-type lectin" evidence="12">
    <location>
        <begin position="486"/>
        <end position="582"/>
    </location>
</feature>
<dbReference type="Pfam" id="PF00001">
    <property type="entry name" value="7tm_1"/>
    <property type="match status" value="1"/>
</dbReference>
<dbReference type="InterPro" id="IPR000276">
    <property type="entry name" value="GPCR_Rhodpsn"/>
</dbReference>
<comment type="subcellular location">
    <subcellularLocation>
        <location evidence="1">Membrane</location>
        <topology evidence="1">Multi-pass membrane protein</topology>
    </subcellularLocation>
</comment>
<keyword evidence="5 9" id="KW-0297">G-protein coupled receptor</keyword>
<feature type="transmembrane region" description="Helical" evidence="11">
    <location>
        <begin position="63"/>
        <end position="85"/>
    </location>
</feature>
<dbReference type="GO" id="GO:0004930">
    <property type="term" value="F:G protein-coupled receptor activity"/>
    <property type="evidence" value="ECO:0007669"/>
    <property type="project" value="UniProtKB-KW"/>
</dbReference>
<evidence type="ECO:0000313" key="15">
    <source>
        <dbReference type="Proteomes" id="UP000675881"/>
    </source>
</evidence>
<dbReference type="PANTHER" id="PTHR24243:SF233">
    <property type="entry name" value="THYROTROPIN-RELEASING HORMONE RECEPTOR"/>
    <property type="match status" value="1"/>
</dbReference>
<comment type="similarity">
    <text evidence="2 9">Belongs to the G-protein coupled receptor 1 family.</text>
</comment>
<feature type="transmembrane region" description="Helical" evidence="11">
    <location>
        <begin position="97"/>
        <end position="121"/>
    </location>
</feature>
<evidence type="ECO:0000256" key="6">
    <source>
        <dbReference type="ARBA" id="ARBA00023136"/>
    </source>
</evidence>
<feature type="compositionally biased region" description="Basic and acidic residues" evidence="10">
    <location>
        <begin position="586"/>
        <end position="599"/>
    </location>
</feature>
<dbReference type="EMBL" id="HG994587">
    <property type="protein sequence ID" value="CAF3024921.1"/>
    <property type="molecule type" value="Genomic_DNA"/>
</dbReference>
<evidence type="ECO:0000313" key="14">
    <source>
        <dbReference type="EMBL" id="CAF3024921.1"/>
    </source>
</evidence>
<dbReference type="PROSITE" id="PS50262">
    <property type="entry name" value="G_PROTEIN_RECEP_F1_2"/>
    <property type="match status" value="1"/>
</dbReference>
<dbReference type="InterPro" id="IPR016187">
    <property type="entry name" value="CTDL_fold"/>
</dbReference>
<feature type="transmembrane region" description="Helical" evidence="11">
    <location>
        <begin position="283"/>
        <end position="304"/>
    </location>
</feature>
<keyword evidence="8 9" id="KW-0807">Transducer</keyword>
<proteinExistence type="inferred from homology"/>
<dbReference type="Proteomes" id="UP000675881">
    <property type="component" value="Chromosome 8"/>
</dbReference>
<gene>
    <name evidence="14" type="ORF">LSAA_13799</name>
</gene>
<sequence>MNIVINNSSSNHEDLWTSTTTNSSFESCVKCIELPALATCRCMEDPTSALHTGQHVPELTLSLVTYIICIILGVFWNLFTLLVMIKGDRKSRNATNLFLISLAVADLLLVTVAAPMELVHYFAPQFGSGGSGCKIAEYSRVLSAVASILNLLSVTLERFIVIVFPMRSRSLCTMTNSRRVLGAVWGLSLILTLPVLYTKSVYDVYYANNVTIVKVTYCNDYDDSLGFAFSIYQLRALEVNKNNSVYINQHHDDGGIGNDNKRSRHFHGNHRKREDVGAQRKQVIKMLICVVVLFFLCWGPRFIMEIIIKSKTQNLFYPSIYWIRVLLFLLPFVHACVNPIIYIIMSKTFRSSIVKISKQKCSLKRMCHVSITALPQDEEEELELCTGNQFYPNSMTTVSRITGRNELSSHQPLNQTQLYTNHKPDGINFLTIYRSSLKLASGDEDKKNNPASNSYGTTVGINDVNPSFFFIQLLVINDAHQPKHLCIQEGGMLLEVHCPKDDILLQKMAIDESMWIGGNDLSQHRVWVWASNGKRMIPFVNWYTGNELKSQGTQERCLSTLGNGSTKWIPSDCNFQKSFTCEKVPEKIDPSENETDHTENNTQKPFKGEASFAGNGFIEFKRKTGSITKPHELVEVSQIISTFQEEGLFFWEGVNGDNNFALGLSLGKLVVLRNGEIYSEYKYPEMNYFSSLNDGAQHRIVVSVKGEDVVIKVDKITKSFRRKSGILSKKLEARLYLGGLVNQRAYKKVQEWSNGLFNMVKRHKSVEISDKCHAPSTENPNGGHGKGNGFNFNEGNSLILRSEALPWKRVATG</sequence>
<dbReference type="PRINTS" id="PR00237">
    <property type="entry name" value="GPCRRHODOPSN"/>
</dbReference>
<dbReference type="Gene3D" id="3.10.100.10">
    <property type="entry name" value="Mannose-Binding Protein A, subunit A"/>
    <property type="match status" value="1"/>
</dbReference>
<evidence type="ECO:0000259" key="13">
    <source>
        <dbReference type="PROSITE" id="PS50262"/>
    </source>
</evidence>